<evidence type="ECO:0000313" key="2">
    <source>
        <dbReference type="EMBL" id="VAX30380.1"/>
    </source>
</evidence>
<dbReference type="EMBL" id="UOGF01000060">
    <property type="protein sequence ID" value="VAX30380.1"/>
    <property type="molecule type" value="Genomic_DNA"/>
</dbReference>
<dbReference type="Pfam" id="PF05050">
    <property type="entry name" value="Methyltransf_21"/>
    <property type="match status" value="1"/>
</dbReference>
<dbReference type="AlphaFoldDB" id="A0A3B1D619"/>
<evidence type="ECO:0000259" key="1">
    <source>
        <dbReference type="Pfam" id="PF05050"/>
    </source>
</evidence>
<organism evidence="2">
    <name type="scientific">hydrothermal vent metagenome</name>
    <dbReference type="NCBI Taxonomy" id="652676"/>
    <lineage>
        <taxon>unclassified sequences</taxon>
        <taxon>metagenomes</taxon>
        <taxon>ecological metagenomes</taxon>
    </lineage>
</organism>
<reference evidence="2" key="1">
    <citation type="submission" date="2018-06" db="EMBL/GenBank/DDBJ databases">
        <authorList>
            <person name="Zhirakovskaya E."/>
        </authorList>
    </citation>
    <scope>NUCLEOTIDE SEQUENCE</scope>
</reference>
<dbReference type="Gene3D" id="3.40.50.150">
    <property type="entry name" value="Vaccinia Virus protein VP39"/>
    <property type="match status" value="1"/>
</dbReference>
<dbReference type="InterPro" id="IPR006342">
    <property type="entry name" value="FkbM_mtfrase"/>
</dbReference>
<protein>
    <recommendedName>
        <fullName evidence="1">Methyltransferase FkbM domain-containing protein</fullName>
    </recommendedName>
</protein>
<dbReference type="NCBIfam" id="TIGR01444">
    <property type="entry name" value="fkbM_fam"/>
    <property type="match status" value="1"/>
</dbReference>
<dbReference type="InterPro" id="IPR029063">
    <property type="entry name" value="SAM-dependent_MTases_sf"/>
</dbReference>
<name>A0A3B1D619_9ZZZZ</name>
<proteinExistence type="predicted"/>
<dbReference type="SUPFAM" id="SSF53335">
    <property type="entry name" value="S-adenosyl-L-methionine-dependent methyltransferases"/>
    <property type="match status" value="1"/>
</dbReference>
<feature type="domain" description="Methyltransferase FkbM" evidence="1">
    <location>
        <begin position="23"/>
        <end position="181"/>
    </location>
</feature>
<sequence>MTSSEKQIFTNIKKKGFKAKHVAEVGVWHPETSNIYDYIKMGVRCTLVEPDPKSIKLIRAHFSKQENITLHPVAVYDFNGKIELSQRAASTFVSALAASPALVNDQYQVNPADSFEVEAKTFDKIDEGDIDLLSVDIEGSEWFVIKHMRSRPTVISIETHGAIYLNPHLSEILAWMKKNGYAVWYKDNSDTVFIKPEQIEIDWKDKIKLTVTELHLSIRRTRKKLKQHLKNCCSKQLSKK</sequence>
<accession>A0A3B1D619</accession>
<gene>
    <name evidence="2" type="ORF">MNBD_NITROSPIRAE01-674</name>
</gene>